<accession>A0A7W8QRM3</accession>
<dbReference type="RefSeq" id="WP_184395442.1">
    <property type="nucleotide sequence ID" value="NZ_BAAAJD010000060.1"/>
</dbReference>
<dbReference type="InterPro" id="IPR025643">
    <property type="entry name" value="R2K_3"/>
</dbReference>
<gene>
    <name evidence="2" type="ORF">HDA36_004739</name>
</gene>
<organism evidence="2 3">
    <name type="scientific">Nocardiopsis composta</name>
    <dbReference type="NCBI Taxonomy" id="157465"/>
    <lineage>
        <taxon>Bacteria</taxon>
        <taxon>Bacillati</taxon>
        <taxon>Actinomycetota</taxon>
        <taxon>Actinomycetes</taxon>
        <taxon>Streptosporangiales</taxon>
        <taxon>Nocardiopsidaceae</taxon>
        <taxon>Nocardiopsis</taxon>
    </lineage>
</organism>
<dbReference type="AlphaFoldDB" id="A0A7W8QRM3"/>
<dbReference type="Proteomes" id="UP000572635">
    <property type="component" value="Unassembled WGS sequence"/>
</dbReference>
<reference evidence="2 3" key="1">
    <citation type="submission" date="2020-08" db="EMBL/GenBank/DDBJ databases">
        <title>Sequencing the genomes of 1000 actinobacteria strains.</title>
        <authorList>
            <person name="Klenk H.-P."/>
        </authorList>
    </citation>
    <scope>NUCLEOTIDE SEQUENCE [LARGE SCALE GENOMIC DNA]</scope>
    <source>
        <strain evidence="2 3">DSM 44551</strain>
    </source>
</reference>
<sequence length="290" mass="31429">MADPIPFLFPGDPLRPRRVDGFFADEHAAALKAGAEAFLVDHDALVRGDLREAVRGLPRGLGPVRYRGWMVPAARYAEFARVLAERGCRPAVSAEDYRRAHELPGWYALFEAVTPRSVWCEADPGCAPDPGELAELVRPLRPGPGIVKDYVKSRKHEWAQACFVPDLADTGALHRTVVELVRLQQEDLAGGVVVREFEEFDGAGEARVWWIDGEPALVGPHPDTPGAAPDPDLDPVRPAVAALGHPFVTTDLARRSDGAWRVVEVGDGQVSGRPDGVAPERLIGLLAGAR</sequence>
<evidence type="ECO:0000259" key="1">
    <source>
        <dbReference type="Pfam" id="PF14243"/>
    </source>
</evidence>
<protein>
    <recommendedName>
        <fullName evidence="1">ATP-grasp domain-containing protein</fullName>
    </recommendedName>
</protein>
<dbReference type="Pfam" id="PF14243">
    <property type="entry name" value="R2K_3"/>
    <property type="match status" value="1"/>
</dbReference>
<comment type="caution">
    <text evidence="2">The sequence shown here is derived from an EMBL/GenBank/DDBJ whole genome shotgun (WGS) entry which is preliminary data.</text>
</comment>
<feature type="domain" description="ATP-grasp" evidence="1">
    <location>
        <begin position="142"/>
        <end position="282"/>
    </location>
</feature>
<proteinExistence type="predicted"/>
<evidence type="ECO:0000313" key="3">
    <source>
        <dbReference type="Proteomes" id="UP000572635"/>
    </source>
</evidence>
<evidence type="ECO:0000313" key="2">
    <source>
        <dbReference type="EMBL" id="MBB5434655.1"/>
    </source>
</evidence>
<dbReference type="EMBL" id="JACHDB010000001">
    <property type="protein sequence ID" value="MBB5434655.1"/>
    <property type="molecule type" value="Genomic_DNA"/>
</dbReference>
<keyword evidence="3" id="KW-1185">Reference proteome</keyword>
<name>A0A7W8QRM3_9ACTN</name>